<reference evidence="2 3" key="1">
    <citation type="submission" date="2019-10" db="EMBL/GenBank/DDBJ databases">
        <title>Whole genome shotgun sequence of Acrocarpospora corrugata NBRC 13972.</title>
        <authorList>
            <person name="Ichikawa N."/>
            <person name="Kimura A."/>
            <person name="Kitahashi Y."/>
            <person name="Komaki H."/>
            <person name="Oguchi A."/>
        </authorList>
    </citation>
    <scope>NUCLEOTIDE SEQUENCE [LARGE SCALE GENOMIC DNA]</scope>
    <source>
        <strain evidence="2 3">NBRC 13972</strain>
    </source>
</reference>
<evidence type="ECO:0000313" key="2">
    <source>
        <dbReference type="EMBL" id="GES06266.1"/>
    </source>
</evidence>
<evidence type="ECO:0000256" key="1">
    <source>
        <dbReference type="SAM" id="MobiDB-lite"/>
    </source>
</evidence>
<dbReference type="Proteomes" id="UP000334990">
    <property type="component" value="Unassembled WGS sequence"/>
</dbReference>
<name>A0A5M3WBR0_9ACTN</name>
<proteinExistence type="predicted"/>
<protein>
    <submittedName>
        <fullName evidence="2">Uncharacterized protein</fullName>
    </submittedName>
</protein>
<dbReference type="RefSeq" id="WP_155342176.1">
    <property type="nucleotide sequence ID" value="NZ_BAAABN010000100.1"/>
</dbReference>
<keyword evidence="3" id="KW-1185">Reference proteome</keyword>
<accession>A0A5M3WBR0</accession>
<evidence type="ECO:0000313" key="3">
    <source>
        <dbReference type="Proteomes" id="UP000334990"/>
    </source>
</evidence>
<organism evidence="2 3">
    <name type="scientific">Acrocarpospora corrugata</name>
    <dbReference type="NCBI Taxonomy" id="35763"/>
    <lineage>
        <taxon>Bacteria</taxon>
        <taxon>Bacillati</taxon>
        <taxon>Actinomycetota</taxon>
        <taxon>Actinomycetes</taxon>
        <taxon>Streptosporangiales</taxon>
        <taxon>Streptosporangiaceae</taxon>
        <taxon>Acrocarpospora</taxon>
    </lineage>
</organism>
<dbReference type="EMBL" id="BLAD01000144">
    <property type="protein sequence ID" value="GES06266.1"/>
    <property type="molecule type" value="Genomic_DNA"/>
</dbReference>
<dbReference type="AlphaFoldDB" id="A0A5M3WBR0"/>
<feature type="region of interest" description="Disordered" evidence="1">
    <location>
        <begin position="1"/>
        <end position="55"/>
    </location>
</feature>
<sequence length="55" mass="5853">MTPHITADSVASDQDSFRLNREITSSTQGAAPTPPRTVAAPCHPAHSKRHEVTSS</sequence>
<comment type="caution">
    <text evidence="2">The sequence shown here is derived from an EMBL/GenBank/DDBJ whole genome shotgun (WGS) entry which is preliminary data.</text>
</comment>
<gene>
    <name evidence="2" type="ORF">Acor_83350</name>
</gene>